<organism evidence="2 3">
    <name type="scientific">Gracilariopsis chorda</name>
    <dbReference type="NCBI Taxonomy" id="448386"/>
    <lineage>
        <taxon>Eukaryota</taxon>
        <taxon>Rhodophyta</taxon>
        <taxon>Florideophyceae</taxon>
        <taxon>Rhodymeniophycidae</taxon>
        <taxon>Gracilariales</taxon>
        <taxon>Gracilariaceae</taxon>
        <taxon>Gracilariopsis</taxon>
    </lineage>
</organism>
<evidence type="ECO:0000313" key="2">
    <source>
        <dbReference type="EMBL" id="PXF46366.1"/>
    </source>
</evidence>
<dbReference type="OrthoDB" id="283424at2759"/>
<dbReference type="EMBL" id="NBIV01000040">
    <property type="protein sequence ID" value="PXF46366.1"/>
    <property type="molecule type" value="Genomic_DNA"/>
</dbReference>
<evidence type="ECO:0000313" key="3">
    <source>
        <dbReference type="Proteomes" id="UP000247409"/>
    </source>
</evidence>
<protein>
    <recommendedName>
        <fullName evidence="1">Small ribosomal subunit protein mS35 mitochondrial conserved domain-containing protein</fullName>
    </recommendedName>
</protein>
<dbReference type="PANTHER" id="PTHR13490">
    <property type="entry name" value="MITOCHONDRIAL 28S RIBOSOMAL PROTEIN S28"/>
    <property type="match status" value="1"/>
</dbReference>
<name>A0A2V3IW42_9FLOR</name>
<dbReference type="InterPro" id="IPR039848">
    <property type="entry name" value="Ribosomal_mS35_mt"/>
</dbReference>
<accession>A0A2V3IW42</accession>
<comment type="caution">
    <text evidence="2">The sequence shown here is derived from an EMBL/GenBank/DDBJ whole genome shotgun (WGS) entry which is preliminary data.</text>
</comment>
<evidence type="ECO:0000259" key="1">
    <source>
        <dbReference type="Pfam" id="PF10213"/>
    </source>
</evidence>
<proteinExistence type="predicted"/>
<dbReference type="InterPro" id="IPR019349">
    <property type="entry name" value="Ribosomal_mS35_mit"/>
</dbReference>
<sequence length="259" mass="28827">MIRIGKRLPCVHQPWPCSTVQRCRGSRWLSTGSKKVGKGTGKEEDSSDIIDESEEEFGIDGFEILNEIEEEDVEATLEKVQTEEEDITPELASELVARMVEATTRRMSERTSASLLSCITPHTITCLRASRISTNTIQAAGSDLFKHPIEKKVTAEINIDSLNLSRPARAALEILSGPRLRDNLVHIGCNRFPSLEENRAHIVTQIDRLVAGAKTAVGENLDLRPLHSWDEIRREVNEIASEEVHEAGGIHFVLGETKQ</sequence>
<dbReference type="GO" id="GO:0003735">
    <property type="term" value="F:structural constituent of ribosome"/>
    <property type="evidence" value="ECO:0007669"/>
    <property type="project" value="InterPro"/>
</dbReference>
<feature type="domain" description="Small ribosomal subunit protein mS35 mitochondrial conserved" evidence="1">
    <location>
        <begin position="146"/>
        <end position="222"/>
    </location>
</feature>
<dbReference type="PANTHER" id="PTHR13490:SF0">
    <property type="entry name" value="SMALL RIBOSOMAL SUBUNIT PROTEIN MS35"/>
    <property type="match status" value="1"/>
</dbReference>
<reference evidence="2 3" key="1">
    <citation type="journal article" date="2018" name="Mol. Biol. Evol.">
        <title>Analysis of the draft genome of the red seaweed Gracilariopsis chorda provides insights into genome size evolution in Rhodophyta.</title>
        <authorList>
            <person name="Lee J."/>
            <person name="Yang E.C."/>
            <person name="Graf L."/>
            <person name="Yang J.H."/>
            <person name="Qiu H."/>
            <person name="Zel Zion U."/>
            <person name="Chan C.X."/>
            <person name="Stephens T.G."/>
            <person name="Weber A.P.M."/>
            <person name="Boo G.H."/>
            <person name="Boo S.M."/>
            <person name="Kim K.M."/>
            <person name="Shin Y."/>
            <person name="Jung M."/>
            <person name="Lee S.J."/>
            <person name="Yim H.S."/>
            <person name="Lee J.H."/>
            <person name="Bhattacharya D."/>
            <person name="Yoon H.S."/>
        </authorList>
    </citation>
    <scope>NUCLEOTIDE SEQUENCE [LARGE SCALE GENOMIC DNA]</scope>
    <source>
        <strain evidence="2 3">SKKU-2015</strain>
        <tissue evidence="2">Whole body</tissue>
    </source>
</reference>
<gene>
    <name evidence="2" type="ORF">BWQ96_03865</name>
</gene>
<dbReference type="Proteomes" id="UP000247409">
    <property type="component" value="Unassembled WGS sequence"/>
</dbReference>
<dbReference type="AlphaFoldDB" id="A0A2V3IW42"/>
<dbReference type="GO" id="GO:0005763">
    <property type="term" value="C:mitochondrial small ribosomal subunit"/>
    <property type="evidence" value="ECO:0007669"/>
    <property type="project" value="TreeGrafter"/>
</dbReference>
<dbReference type="GO" id="GO:0032543">
    <property type="term" value="P:mitochondrial translation"/>
    <property type="evidence" value="ECO:0007669"/>
    <property type="project" value="InterPro"/>
</dbReference>
<dbReference type="Pfam" id="PF10213">
    <property type="entry name" value="MRP-S28"/>
    <property type="match status" value="1"/>
</dbReference>
<keyword evidence="3" id="KW-1185">Reference proteome</keyword>